<dbReference type="InterPro" id="IPR021927">
    <property type="entry name" value="DUF3540"/>
</dbReference>
<evidence type="ECO:0008006" key="2">
    <source>
        <dbReference type="Google" id="ProtNLM"/>
    </source>
</evidence>
<proteinExistence type="predicted"/>
<dbReference type="EMBL" id="UINC01064475">
    <property type="protein sequence ID" value="SVB93181.1"/>
    <property type="molecule type" value="Genomic_DNA"/>
</dbReference>
<protein>
    <recommendedName>
        <fullName evidence="2">DUF3540 domain-containing protein</fullName>
    </recommendedName>
</protein>
<dbReference type="Pfam" id="PF12059">
    <property type="entry name" value="DUF3540"/>
    <property type="match status" value="1"/>
</dbReference>
<evidence type="ECO:0000313" key="1">
    <source>
        <dbReference type="EMBL" id="SVB93181.1"/>
    </source>
</evidence>
<name>A0A382I388_9ZZZZ</name>
<accession>A0A382I388</accession>
<reference evidence="1" key="1">
    <citation type="submission" date="2018-05" db="EMBL/GenBank/DDBJ databases">
        <authorList>
            <person name="Lanie J.A."/>
            <person name="Ng W.-L."/>
            <person name="Kazmierczak K.M."/>
            <person name="Andrzejewski T.M."/>
            <person name="Davidsen T.M."/>
            <person name="Wayne K.J."/>
            <person name="Tettelin H."/>
            <person name="Glass J.I."/>
            <person name="Rusch D."/>
            <person name="Podicherti R."/>
            <person name="Tsui H.-C.T."/>
            <person name="Winkler M.E."/>
        </authorList>
    </citation>
    <scope>NUCLEOTIDE SEQUENCE</scope>
</reference>
<sequence>MNMATSFTLKRAQPDLMISNNHAELRTDIISGTPINGNDTWLLQSGLRAVRATSCLAEPIAGDTVLVAVESESIFVISILKRTLDTPITVSPPSGVGLNLKTKFFSLISERNIDFSSLTGINLSAPLGTIRTISENLLQTVQGSIVNIAKTMISNADDFQVNAKGSILSKAKTHVITADQDLFMDADRINMG</sequence>
<organism evidence="1">
    <name type="scientific">marine metagenome</name>
    <dbReference type="NCBI Taxonomy" id="408172"/>
    <lineage>
        <taxon>unclassified sequences</taxon>
        <taxon>metagenomes</taxon>
        <taxon>ecological metagenomes</taxon>
    </lineage>
</organism>
<dbReference type="AlphaFoldDB" id="A0A382I388"/>
<gene>
    <name evidence="1" type="ORF">METZ01_LOCUS246035</name>
</gene>